<dbReference type="AlphaFoldDB" id="A0A232EGB4"/>
<comment type="caution">
    <text evidence="1">The sequence shown here is derived from an EMBL/GenBank/DDBJ whole genome shotgun (WGS) entry which is preliminary data.</text>
</comment>
<gene>
    <name evidence="1" type="ORF">TSAR_012800</name>
</gene>
<organism evidence="1 2">
    <name type="scientific">Trichomalopsis sarcophagae</name>
    <dbReference type="NCBI Taxonomy" id="543379"/>
    <lineage>
        <taxon>Eukaryota</taxon>
        <taxon>Metazoa</taxon>
        <taxon>Ecdysozoa</taxon>
        <taxon>Arthropoda</taxon>
        <taxon>Hexapoda</taxon>
        <taxon>Insecta</taxon>
        <taxon>Pterygota</taxon>
        <taxon>Neoptera</taxon>
        <taxon>Endopterygota</taxon>
        <taxon>Hymenoptera</taxon>
        <taxon>Apocrita</taxon>
        <taxon>Proctotrupomorpha</taxon>
        <taxon>Chalcidoidea</taxon>
        <taxon>Pteromalidae</taxon>
        <taxon>Pteromalinae</taxon>
        <taxon>Trichomalopsis</taxon>
    </lineage>
</organism>
<dbReference type="Proteomes" id="UP000215335">
    <property type="component" value="Unassembled WGS sequence"/>
</dbReference>
<keyword evidence="2" id="KW-1185">Reference proteome</keyword>
<evidence type="ECO:0000313" key="1">
    <source>
        <dbReference type="EMBL" id="OXU17387.1"/>
    </source>
</evidence>
<reference evidence="1 2" key="1">
    <citation type="journal article" date="2017" name="Curr. Biol.">
        <title>The Evolution of Venom by Co-option of Single-Copy Genes.</title>
        <authorList>
            <person name="Martinson E.O."/>
            <person name="Mrinalini"/>
            <person name="Kelkar Y.D."/>
            <person name="Chang C.H."/>
            <person name="Werren J.H."/>
        </authorList>
    </citation>
    <scope>NUCLEOTIDE SEQUENCE [LARGE SCALE GENOMIC DNA]</scope>
    <source>
        <strain evidence="1 2">Alberta</strain>
        <tissue evidence="1">Whole body</tissue>
    </source>
</reference>
<name>A0A232EGB4_9HYME</name>
<accession>A0A232EGB4</accession>
<evidence type="ECO:0000313" key="2">
    <source>
        <dbReference type="Proteomes" id="UP000215335"/>
    </source>
</evidence>
<dbReference type="EMBL" id="NNAY01004805">
    <property type="protein sequence ID" value="OXU17387.1"/>
    <property type="molecule type" value="Genomic_DNA"/>
</dbReference>
<sequence length="174" mass="19368">MFLLNLTKYVEYSTDYIIEAVQIPLESKGKKKKLLFLGDFTGLAGTTNRYIGSCRGCFSLSSPISTSVSEIIGELAATKENLFGVPVRLLDLFLSSLFPAALLFLELLDRGNGAIVKTSSSTFHSTFFSDALIKRLERGQVALEKSKKSFGLMISKAKMLRKQQHIQKEDKTHH</sequence>
<proteinExistence type="predicted"/>
<protein>
    <submittedName>
        <fullName evidence="1">Uncharacterized protein</fullName>
    </submittedName>
</protein>